<keyword evidence="1" id="KW-1133">Transmembrane helix</keyword>
<organism evidence="2 3">
    <name type="scientific">Sinorhizobium fredii (strain HH103)</name>
    <dbReference type="NCBI Taxonomy" id="1117943"/>
    <lineage>
        <taxon>Bacteria</taxon>
        <taxon>Pseudomonadati</taxon>
        <taxon>Pseudomonadota</taxon>
        <taxon>Alphaproteobacteria</taxon>
        <taxon>Hyphomicrobiales</taxon>
        <taxon>Rhizobiaceae</taxon>
        <taxon>Sinorhizobium/Ensifer group</taxon>
        <taxon>Sinorhizobium</taxon>
    </lineage>
</organism>
<protein>
    <submittedName>
        <fullName evidence="2">Uncharacterized protein</fullName>
    </submittedName>
</protein>
<dbReference type="PATRIC" id="fig|380.5.peg.3586"/>
<name>G9A3D1_SINF1</name>
<dbReference type="AlphaFoldDB" id="G9A3D1"/>
<evidence type="ECO:0000256" key="1">
    <source>
        <dbReference type="SAM" id="Phobius"/>
    </source>
</evidence>
<accession>G9A3D1</accession>
<dbReference type="RefSeq" id="WP_014330265.1">
    <property type="nucleotide sequence ID" value="NC_016812.1"/>
</dbReference>
<feature type="transmembrane region" description="Helical" evidence="1">
    <location>
        <begin position="20"/>
        <end position="47"/>
    </location>
</feature>
<dbReference type="HOGENOM" id="CLU_305210_0_0_5"/>
<reference evidence="2 3" key="1">
    <citation type="journal article" date="2012" name="J. Bacteriol.">
        <title>Genome sequence of the soybean symbiont Sinorhizobium fredii HH103.</title>
        <authorList>
            <person name="Weidner S."/>
            <person name="Becker A."/>
            <person name="Bonilla I."/>
            <person name="Jaenicke S."/>
            <person name="Lloret J."/>
            <person name="Margaret I."/>
            <person name="Puhler A."/>
            <person name="Ruiz-Sainz J.E."/>
            <person name="Schneiker-Bekel S."/>
            <person name="Szczepanowski R."/>
            <person name="Vinardell J.M."/>
            <person name="Zehner S."/>
            <person name="Gottfert M."/>
        </authorList>
    </citation>
    <scope>NUCLEOTIDE SEQUENCE [LARGE SCALE GENOMIC DNA]</scope>
    <source>
        <strain evidence="2 3">HH103</strain>
    </source>
</reference>
<dbReference type="Proteomes" id="UP000007735">
    <property type="component" value="Chromosome"/>
</dbReference>
<keyword evidence="1" id="KW-0812">Transmembrane</keyword>
<evidence type="ECO:0000313" key="2">
    <source>
        <dbReference type="EMBL" id="CCE97879.1"/>
    </source>
</evidence>
<gene>
    <name evidence="2" type="ordered locus">SFHH103_03387</name>
</gene>
<dbReference type="EMBL" id="HE616890">
    <property type="protein sequence ID" value="CCE97879.1"/>
    <property type="molecule type" value="Genomic_DNA"/>
</dbReference>
<keyword evidence="1" id="KW-0472">Membrane</keyword>
<sequence>MSDENVRVTSKTSFFKRIPWWGYTGAAIVVMGLAFLILPAVILNMALKELNKAGIERTVEDIRRGAIAAGVTSLSTMPQPDTLLRLQADDLQRLVDASISVADKTIPVKLTGLTVGPGNQVIGIAAKVDGRLDDGTELTGTVNGAVTLSFVDGDLLLQPAFDLITLKTIKVPGWNWLPGQIVGIANPAIAQMLARINGALPPQTVKFLPPATEAKTVRVGDADIVIPAIVPTTPAVLIATDGIVAVSQLLPSEKADAPSGDTGDLAFDAYRTMFLKRIEPQFPAPVTKTTGLHFADRLLDGILGGYRAPPDVEPVVNAAAAANAQVLNDVRGPDVVVFLSGDQFVKTAGDALASALKKQPAGEVTWKDVKPTLIDGAIKVEAIADARIPIGEGRTLVSSWRVVAVAVPNAVPGKKEIRIVPRIGALQLLTIDIGDNTIDVAQLVPLVNQVADTLKNTVNSVLPAIPVNLPVLAPQEVELKPSDADGLQVRFTPERFSPSAITVDRVVASIGPRGFWLLGDVSSTATGDTRPNRVSMPIPEQATPQDIEKAAVKLVGDRYGPSPTEPIFGFVSWGRFAEIFNADWARLHPQAGLTFDTGTQPMETQRINLMDYARFECHRKHCEQARCEQRSCSFSGCSRNGCNPSCPSVNLWVGSVEEPGCVIRRQACNTAADIAYGSCQAGANAEKARCDASAVADKAACDIKANADLLACNAGAETEMALCGAKKLLTNGLAEISGVGAIGGESRIRATAQIDAAGLQLDTTKPGGVLNPTITGSVTGNIGLDWTPYDIAGHLLVCPVRGKIFVEDTAHFQNPARPVMVSILAEGQVPAVDLAVKISGFRIPVTLDHGLLNALYSQNPQIAVTCPVASSLLVPGLVMGGSFRAISENDLARALAGPTPSLAVSLFVNANDDVKAGMGVLFGGSFSIPVEEQIIPVKIKQESLDIFGTEYRFKPSIANDNFRLVSTGASTK</sequence>
<dbReference type="KEGG" id="sfh:SFHH103_03387"/>
<evidence type="ECO:0000313" key="3">
    <source>
        <dbReference type="Proteomes" id="UP000007735"/>
    </source>
</evidence>
<proteinExistence type="predicted"/>